<gene>
    <name evidence="1" type="ORF">BJ508DRAFT_303899</name>
</gene>
<dbReference type="Proteomes" id="UP000275078">
    <property type="component" value="Unassembled WGS sequence"/>
</dbReference>
<proteinExistence type="predicted"/>
<accession>A0A3N4IFP9</accession>
<keyword evidence="2" id="KW-1185">Reference proteome</keyword>
<protein>
    <recommendedName>
        <fullName evidence="3">F-box domain-containing protein</fullName>
    </recommendedName>
</protein>
<organism evidence="1 2">
    <name type="scientific">Ascobolus immersus RN42</name>
    <dbReference type="NCBI Taxonomy" id="1160509"/>
    <lineage>
        <taxon>Eukaryota</taxon>
        <taxon>Fungi</taxon>
        <taxon>Dikarya</taxon>
        <taxon>Ascomycota</taxon>
        <taxon>Pezizomycotina</taxon>
        <taxon>Pezizomycetes</taxon>
        <taxon>Pezizales</taxon>
        <taxon>Ascobolaceae</taxon>
        <taxon>Ascobolus</taxon>
    </lineage>
</organism>
<evidence type="ECO:0008006" key="3">
    <source>
        <dbReference type="Google" id="ProtNLM"/>
    </source>
</evidence>
<evidence type="ECO:0000313" key="1">
    <source>
        <dbReference type="EMBL" id="RPA84436.1"/>
    </source>
</evidence>
<dbReference type="AlphaFoldDB" id="A0A3N4IFP9"/>
<name>A0A3N4IFP9_ASCIM</name>
<dbReference type="EMBL" id="ML119659">
    <property type="protein sequence ID" value="RPA84436.1"/>
    <property type="molecule type" value="Genomic_DNA"/>
</dbReference>
<sequence>MEKQDPPVSRFLRLPVELRLCIYSECSALTLLQLSHTCLRARTEINSIPRILKESYGYLPPSPKRSSSKTILSVANVGKIQTAIEAVFYAAQMKQYMIKNCCREYCEMALRERSELEERENRKRVGYDGRCCKSWLRGRSIKNGIPV</sequence>
<reference evidence="1 2" key="1">
    <citation type="journal article" date="2018" name="Nat. Ecol. Evol.">
        <title>Pezizomycetes genomes reveal the molecular basis of ectomycorrhizal truffle lifestyle.</title>
        <authorList>
            <person name="Murat C."/>
            <person name="Payen T."/>
            <person name="Noel B."/>
            <person name="Kuo A."/>
            <person name="Morin E."/>
            <person name="Chen J."/>
            <person name="Kohler A."/>
            <person name="Krizsan K."/>
            <person name="Balestrini R."/>
            <person name="Da Silva C."/>
            <person name="Montanini B."/>
            <person name="Hainaut M."/>
            <person name="Levati E."/>
            <person name="Barry K.W."/>
            <person name="Belfiori B."/>
            <person name="Cichocki N."/>
            <person name="Clum A."/>
            <person name="Dockter R.B."/>
            <person name="Fauchery L."/>
            <person name="Guy J."/>
            <person name="Iotti M."/>
            <person name="Le Tacon F."/>
            <person name="Lindquist E.A."/>
            <person name="Lipzen A."/>
            <person name="Malagnac F."/>
            <person name="Mello A."/>
            <person name="Molinier V."/>
            <person name="Miyauchi S."/>
            <person name="Poulain J."/>
            <person name="Riccioni C."/>
            <person name="Rubini A."/>
            <person name="Sitrit Y."/>
            <person name="Splivallo R."/>
            <person name="Traeger S."/>
            <person name="Wang M."/>
            <person name="Zifcakova L."/>
            <person name="Wipf D."/>
            <person name="Zambonelli A."/>
            <person name="Paolocci F."/>
            <person name="Nowrousian M."/>
            <person name="Ottonello S."/>
            <person name="Baldrian P."/>
            <person name="Spatafora J.W."/>
            <person name="Henrissat B."/>
            <person name="Nagy L.G."/>
            <person name="Aury J.M."/>
            <person name="Wincker P."/>
            <person name="Grigoriev I.V."/>
            <person name="Bonfante P."/>
            <person name="Martin F.M."/>
        </authorList>
    </citation>
    <scope>NUCLEOTIDE SEQUENCE [LARGE SCALE GENOMIC DNA]</scope>
    <source>
        <strain evidence="1 2">RN42</strain>
    </source>
</reference>
<evidence type="ECO:0000313" key="2">
    <source>
        <dbReference type="Proteomes" id="UP000275078"/>
    </source>
</evidence>